<feature type="compositionally biased region" description="Basic and acidic residues" evidence="2">
    <location>
        <begin position="39"/>
        <end position="57"/>
    </location>
</feature>
<comment type="similarity">
    <text evidence="1">Belongs to the UPF0337 (CsbD) family.</text>
</comment>
<sequence length="57" mass="5790">MGDGAADDAKGRTKEAAGALTGDDGLKREGKVDQATGTVKDKVGDASDKLKDAVNRD</sequence>
<accession>A0A9X3N2W6</accession>
<evidence type="ECO:0000259" key="3">
    <source>
        <dbReference type="Pfam" id="PF05532"/>
    </source>
</evidence>
<feature type="region of interest" description="Disordered" evidence="2">
    <location>
        <begin position="1"/>
        <end position="57"/>
    </location>
</feature>
<evidence type="ECO:0000256" key="2">
    <source>
        <dbReference type="SAM" id="MobiDB-lite"/>
    </source>
</evidence>
<name>A0A9X3N2W6_9ACTN</name>
<reference evidence="4" key="1">
    <citation type="submission" date="2022-10" db="EMBL/GenBank/DDBJ databases">
        <title>The WGS of Solirubrobacter phytolaccae KCTC 29190.</title>
        <authorList>
            <person name="Jiang Z."/>
        </authorList>
    </citation>
    <scope>NUCLEOTIDE SEQUENCE</scope>
    <source>
        <strain evidence="4">KCTC 29190</strain>
    </source>
</reference>
<dbReference type="AlphaFoldDB" id="A0A9X3N2W6"/>
<protein>
    <submittedName>
        <fullName evidence="4">CsbD family protein</fullName>
    </submittedName>
</protein>
<dbReference type="InterPro" id="IPR008462">
    <property type="entry name" value="CsbD"/>
</dbReference>
<dbReference type="RefSeq" id="WP_270023003.1">
    <property type="nucleotide sequence ID" value="NZ_JAPDDP010000001.1"/>
</dbReference>
<feature type="domain" description="CsbD-like" evidence="3">
    <location>
        <begin position="3"/>
        <end position="52"/>
    </location>
</feature>
<dbReference type="InterPro" id="IPR036629">
    <property type="entry name" value="YjbJ_sf"/>
</dbReference>
<dbReference type="Gene3D" id="1.10.1470.10">
    <property type="entry name" value="YjbJ"/>
    <property type="match status" value="1"/>
</dbReference>
<evidence type="ECO:0000313" key="4">
    <source>
        <dbReference type="EMBL" id="MDA0178748.1"/>
    </source>
</evidence>
<evidence type="ECO:0000313" key="5">
    <source>
        <dbReference type="Proteomes" id="UP001147653"/>
    </source>
</evidence>
<dbReference type="EMBL" id="JAPDDP010000001">
    <property type="protein sequence ID" value="MDA0178748.1"/>
    <property type="molecule type" value="Genomic_DNA"/>
</dbReference>
<dbReference type="Pfam" id="PF05532">
    <property type="entry name" value="CsbD"/>
    <property type="match status" value="1"/>
</dbReference>
<keyword evidence="5" id="KW-1185">Reference proteome</keyword>
<proteinExistence type="inferred from homology"/>
<organism evidence="4 5">
    <name type="scientific">Solirubrobacter phytolaccae</name>
    <dbReference type="NCBI Taxonomy" id="1404360"/>
    <lineage>
        <taxon>Bacteria</taxon>
        <taxon>Bacillati</taxon>
        <taxon>Actinomycetota</taxon>
        <taxon>Thermoleophilia</taxon>
        <taxon>Solirubrobacterales</taxon>
        <taxon>Solirubrobacteraceae</taxon>
        <taxon>Solirubrobacter</taxon>
    </lineage>
</organism>
<comment type="caution">
    <text evidence="4">The sequence shown here is derived from an EMBL/GenBank/DDBJ whole genome shotgun (WGS) entry which is preliminary data.</text>
</comment>
<dbReference type="SUPFAM" id="SSF69047">
    <property type="entry name" value="Hypothetical protein YjbJ"/>
    <property type="match status" value="1"/>
</dbReference>
<evidence type="ECO:0000256" key="1">
    <source>
        <dbReference type="ARBA" id="ARBA00009129"/>
    </source>
</evidence>
<dbReference type="Proteomes" id="UP001147653">
    <property type="component" value="Unassembled WGS sequence"/>
</dbReference>
<gene>
    <name evidence="4" type="ORF">OJ997_00450</name>
</gene>